<evidence type="ECO:0000313" key="2">
    <source>
        <dbReference type="EMBL" id="KKN97012.1"/>
    </source>
</evidence>
<evidence type="ECO:0000256" key="1">
    <source>
        <dbReference type="SAM" id="Phobius"/>
    </source>
</evidence>
<reference evidence="2" key="1">
    <citation type="journal article" date="2015" name="Nature">
        <title>Complex archaea that bridge the gap between prokaryotes and eukaryotes.</title>
        <authorList>
            <person name="Spang A."/>
            <person name="Saw J.H."/>
            <person name="Jorgensen S.L."/>
            <person name="Zaremba-Niedzwiedzka K."/>
            <person name="Martijn J."/>
            <person name="Lind A.E."/>
            <person name="van Eijk R."/>
            <person name="Schleper C."/>
            <person name="Guy L."/>
            <person name="Ettema T.J."/>
        </authorList>
    </citation>
    <scope>NUCLEOTIDE SEQUENCE</scope>
</reference>
<name>A0A0F9VB59_9ZZZZ</name>
<protein>
    <submittedName>
        <fullName evidence="2">Uncharacterized protein</fullName>
    </submittedName>
</protein>
<keyword evidence="1" id="KW-0812">Transmembrane</keyword>
<comment type="caution">
    <text evidence="2">The sequence shown here is derived from an EMBL/GenBank/DDBJ whole genome shotgun (WGS) entry which is preliminary data.</text>
</comment>
<keyword evidence="1" id="KW-1133">Transmembrane helix</keyword>
<feature type="transmembrane region" description="Helical" evidence="1">
    <location>
        <begin position="6"/>
        <end position="26"/>
    </location>
</feature>
<sequence>MDVNIVIGCILLVVVVVLLVVLTFWCRRRIERIAHSRGRSAREIEKALHSE</sequence>
<keyword evidence="1" id="KW-0472">Membrane</keyword>
<dbReference type="EMBL" id="LAZR01000061">
    <property type="protein sequence ID" value="KKN97012.1"/>
    <property type="molecule type" value="Genomic_DNA"/>
</dbReference>
<proteinExistence type="predicted"/>
<organism evidence="2">
    <name type="scientific">marine sediment metagenome</name>
    <dbReference type="NCBI Taxonomy" id="412755"/>
    <lineage>
        <taxon>unclassified sequences</taxon>
        <taxon>metagenomes</taxon>
        <taxon>ecological metagenomes</taxon>
    </lineage>
</organism>
<gene>
    <name evidence="2" type="ORF">LCGC14_0162630</name>
</gene>
<accession>A0A0F9VB59</accession>
<dbReference type="AlphaFoldDB" id="A0A0F9VB59"/>